<feature type="domain" description="PITH" evidence="3">
    <location>
        <begin position="20"/>
        <end position="209"/>
    </location>
</feature>
<evidence type="ECO:0000313" key="4">
    <source>
        <dbReference type="EMBL" id="WFC96113.1"/>
    </source>
</evidence>
<reference evidence="4" key="1">
    <citation type="submission" date="2023-03" db="EMBL/GenBank/DDBJ databases">
        <title>Mating type loci evolution in Malassezia.</title>
        <authorList>
            <person name="Coelho M.A."/>
        </authorList>
    </citation>
    <scope>NUCLEOTIDE SEQUENCE</scope>
    <source>
        <strain evidence="4">CBS 14135</strain>
    </source>
</reference>
<dbReference type="InterPro" id="IPR008979">
    <property type="entry name" value="Galactose-bd-like_sf"/>
</dbReference>
<dbReference type="InterPro" id="IPR037047">
    <property type="entry name" value="PITH_dom_sf"/>
</dbReference>
<evidence type="ECO:0000256" key="2">
    <source>
        <dbReference type="SAM" id="MobiDB-lite"/>
    </source>
</evidence>
<dbReference type="InterPro" id="IPR010400">
    <property type="entry name" value="PITH_dom"/>
</dbReference>
<evidence type="ECO:0000313" key="5">
    <source>
        <dbReference type="Proteomes" id="UP001216638"/>
    </source>
</evidence>
<dbReference type="AlphaFoldDB" id="A0AAF0DVA6"/>
<dbReference type="PROSITE" id="PS51532">
    <property type="entry name" value="PITH"/>
    <property type="match status" value="1"/>
</dbReference>
<dbReference type="GO" id="GO:0005737">
    <property type="term" value="C:cytoplasm"/>
    <property type="evidence" value="ECO:0007669"/>
    <property type="project" value="UniProtKB-ARBA"/>
</dbReference>
<accession>A0AAF0DVA6</accession>
<feature type="region of interest" description="Disordered" evidence="2">
    <location>
        <begin position="212"/>
        <end position="232"/>
    </location>
</feature>
<dbReference type="Proteomes" id="UP001216638">
    <property type="component" value="Chromosome 3"/>
</dbReference>
<evidence type="ECO:0000256" key="1">
    <source>
        <dbReference type="ARBA" id="ARBA00025788"/>
    </source>
</evidence>
<gene>
    <name evidence="4" type="ORF">MBRA1_002769</name>
</gene>
<dbReference type="PANTHER" id="PTHR12175">
    <property type="entry name" value="AD039 HT014 THIOREDOXIN FAMILY TRP26"/>
    <property type="match status" value="1"/>
</dbReference>
<protein>
    <recommendedName>
        <fullName evidence="3">PITH domain-containing protein</fullName>
    </recommendedName>
</protein>
<dbReference type="PANTHER" id="PTHR12175:SF1">
    <property type="entry name" value="PITH DOMAIN-CONTAINING PROTEIN 1"/>
    <property type="match status" value="1"/>
</dbReference>
<comment type="similarity">
    <text evidence="1">Belongs to the PITHD1 family.</text>
</comment>
<dbReference type="EMBL" id="CP119953">
    <property type="protein sequence ID" value="WFC96113.1"/>
    <property type="molecule type" value="Genomic_DNA"/>
</dbReference>
<keyword evidence="5" id="KW-1185">Reference proteome</keyword>
<dbReference type="GO" id="GO:0005634">
    <property type="term" value="C:nucleus"/>
    <property type="evidence" value="ECO:0007669"/>
    <property type="project" value="TreeGrafter"/>
</dbReference>
<dbReference type="SUPFAM" id="SSF49785">
    <property type="entry name" value="Galactose-binding domain-like"/>
    <property type="match status" value="1"/>
</dbReference>
<evidence type="ECO:0000259" key="3">
    <source>
        <dbReference type="PROSITE" id="PS51532"/>
    </source>
</evidence>
<sequence length="232" mass="24620">MQCGGDATALDREPNAEPGNATGAFGDAQNLYTYIDRDQVYGLNIDPPESAKDAIKPWDARNTTDVWIESGVDDQMIITVPFTSPVRLQSILLNPGTGDFAPRRCTLFVNRPNGIDFDEAAAEMDAVPGAHVGPAGGARPQADFALLEQTPGVTAYPVSASRFAQTQSVSVMLSDSATQQTSRVFYIGFVGKALELRQDALYRHDVAAANSSTHTVDGVGSKQGAASTPSVR</sequence>
<name>A0AAF0DVA6_9BASI</name>
<dbReference type="Gene3D" id="2.60.120.470">
    <property type="entry name" value="PITH domain"/>
    <property type="match status" value="1"/>
</dbReference>
<feature type="region of interest" description="Disordered" evidence="2">
    <location>
        <begin position="1"/>
        <end position="24"/>
    </location>
</feature>
<organism evidence="4 5">
    <name type="scientific">Malassezia brasiliensis</name>
    <dbReference type="NCBI Taxonomy" id="1821822"/>
    <lineage>
        <taxon>Eukaryota</taxon>
        <taxon>Fungi</taxon>
        <taxon>Dikarya</taxon>
        <taxon>Basidiomycota</taxon>
        <taxon>Ustilaginomycotina</taxon>
        <taxon>Malasseziomycetes</taxon>
        <taxon>Malasseziales</taxon>
        <taxon>Malasseziaceae</taxon>
        <taxon>Malassezia</taxon>
    </lineage>
</organism>
<proteinExistence type="inferred from homology"/>
<dbReference type="InterPro" id="IPR045099">
    <property type="entry name" value="PITH1-like"/>
</dbReference>
<dbReference type="Pfam" id="PF06201">
    <property type="entry name" value="PITH"/>
    <property type="match status" value="1"/>
</dbReference>